<dbReference type="Proteomes" id="UP000694856">
    <property type="component" value="Chromosome 11"/>
</dbReference>
<reference evidence="3" key="1">
    <citation type="submission" date="2025-08" db="UniProtKB">
        <authorList>
            <consortium name="RefSeq"/>
        </authorList>
    </citation>
    <scope>IDENTIFICATION</scope>
    <source>
        <tissue evidence="3">Ear skin</tissue>
    </source>
</reference>
<protein>
    <submittedName>
        <fullName evidence="3">Splicing factor 3B subunit 4-like</fullName>
    </submittedName>
</protein>
<accession>A0A8B8TXZ8</accession>
<feature type="region of interest" description="Disordered" evidence="1">
    <location>
        <begin position="38"/>
        <end position="148"/>
    </location>
</feature>
<dbReference type="GeneID" id="116667108"/>
<evidence type="ECO:0000256" key="1">
    <source>
        <dbReference type="SAM" id="MobiDB-lite"/>
    </source>
</evidence>
<feature type="compositionally biased region" description="Pro residues" evidence="1">
    <location>
        <begin position="139"/>
        <end position="148"/>
    </location>
</feature>
<feature type="compositionally biased region" description="Pro residues" evidence="1">
    <location>
        <begin position="104"/>
        <end position="115"/>
    </location>
</feature>
<proteinExistence type="predicted"/>
<dbReference type="KEGG" id="cfr:116667108"/>
<sequence length="148" mass="15311">MFFPALTTGTSLWLGATVGTAEEAGSSLLPRGLRFTATHASSAPRPQLCTPSPLPSLRRPSHTARLALQAWNPGSEPQGPGPLSSPPQGRTAGAAAYSRRFLAQPPPPPPLPPPSVNGARAQPPSTRGGLRCERSIVPSLPPRGPCGF</sequence>
<evidence type="ECO:0000313" key="2">
    <source>
        <dbReference type="Proteomes" id="UP000694856"/>
    </source>
</evidence>
<dbReference type="AlphaFoldDB" id="A0A8B8TXZ8"/>
<gene>
    <name evidence="3" type="primary">LOC116667108</name>
</gene>
<name>A0A8B8TXZ8_CAMFR</name>
<organism evidence="2 3">
    <name type="scientific">Camelus ferus</name>
    <name type="common">Wild bactrian camel</name>
    <name type="synonym">Camelus bactrianus ferus</name>
    <dbReference type="NCBI Taxonomy" id="419612"/>
    <lineage>
        <taxon>Eukaryota</taxon>
        <taxon>Metazoa</taxon>
        <taxon>Chordata</taxon>
        <taxon>Craniata</taxon>
        <taxon>Vertebrata</taxon>
        <taxon>Euteleostomi</taxon>
        <taxon>Mammalia</taxon>
        <taxon>Eutheria</taxon>
        <taxon>Laurasiatheria</taxon>
        <taxon>Artiodactyla</taxon>
        <taxon>Tylopoda</taxon>
        <taxon>Camelidae</taxon>
        <taxon>Camelus</taxon>
    </lineage>
</organism>
<dbReference type="RefSeq" id="XP_032347179.1">
    <property type="nucleotide sequence ID" value="XM_032491288.1"/>
</dbReference>
<keyword evidence="2" id="KW-1185">Reference proteome</keyword>
<evidence type="ECO:0000313" key="3">
    <source>
        <dbReference type="RefSeq" id="XP_032347179.1"/>
    </source>
</evidence>